<organism evidence="2 3">
    <name type="scientific">Streptosporangium canum</name>
    <dbReference type="NCBI Taxonomy" id="324952"/>
    <lineage>
        <taxon>Bacteria</taxon>
        <taxon>Bacillati</taxon>
        <taxon>Actinomycetota</taxon>
        <taxon>Actinomycetes</taxon>
        <taxon>Streptosporangiales</taxon>
        <taxon>Streptosporangiaceae</taxon>
        <taxon>Streptosporangium</taxon>
    </lineage>
</organism>
<dbReference type="EMBL" id="FOQY01000002">
    <property type="protein sequence ID" value="SFI33291.1"/>
    <property type="molecule type" value="Genomic_DNA"/>
</dbReference>
<keyword evidence="3" id="KW-1185">Reference proteome</keyword>
<dbReference type="InterPro" id="IPR036291">
    <property type="entry name" value="NAD(P)-bd_dom_sf"/>
</dbReference>
<gene>
    <name evidence="2" type="ORF">SAMN05216275_102447</name>
</gene>
<dbReference type="RefSeq" id="WP_093885739.1">
    <property type="nucleotide sequence ID" value="NZ_FOQY01000002.1"/>
</dbReference>
<dbReference type="Pfam" id="PF08240">
    <property type="entry name" value="ADH_N"/>
    <property type="match status" value="1"/>
</dbReference>
<sequence>MPGQRRILVIGATGTVGRQVVAQLLEAGAEVRALARDPEAAGLPDGVEVVRGDLADPDTLHVPLSGVEAVFLLWPFATAEGMPAVLDVVAAYARRVIYLSSAAVRGHEQQVEQLIERSGLEWTFLRPHAFAANALRWAGQIRTEAVVREPYGAAAMPPLHERDLAAVAVHALVDDGHNGAIYELTGPEILTRAEQASVIGEVIGRPVRWEETSPQTARQQMLAQGWPSAAVDGILQAQAEMVTEPRATTATVEEITGAPARTFRTWVTDHAGEFRDTMKAARIHDYGDASVIRYEEVSRPAPGPGEVLIRVAATSFNPSETALRSGMLRAVLPVDLPYILGWDVSGTIAEVGDDVEGLAVGDRVIGRLDAGGAAAEYVAAPAGLLAKAPVTVPLADAAAIPVAALTAWQVLFEQAHITAGQRVLINGAGGGVGLFAVQLAKYAGATVIATASGRSAAAVRTYGADHIIDYTATALADALDGPVDAVVNLAPISPEAAASLVSLLRPGGVIASVATPVEPAAGADVTALHMVARNDAKQLGEIVGLLDAGALIVDVAESLPLSDLTLVHRRSEAGQTHGKITIFP</sequence>
<evidence type="ECO:0000313" key="3">
    <source>
        <dbReference type="Proteomes" id="UP000199111"/>
    </source>
</evidence>
<feature type="domain" description="Enoyl reductase (ER)" evidence="1">
    <location>
        <begin position="287"/>
        <end position="582"/>
    </location>
</feature>
<dbReference type="SUPFAM" id="SSF51735">
    <property type="entry name" value="NAD(P)-binding Rossmann-fold domains"/>
    <property type="match status" value="2"/>
</dbReference>
<dbReference type="Gene3D" id="3.40.50.720">
    <property type="entry name" value="NAD(P)-binding Rossmann-like Domain"/>
    <property type="match status" value="2"/>
</dbReference>
<dbReference type="Pfam" id="PF13602">
    <property type="entry name" value="ADH_zinc_N_2"/>
    <property type="match status" value="1"/>
</dbReference>
<dbReference type="Gene3D" id="3.90.180.10">
    <property type="entry name" value="Medium-chain alcohol dehydrogenases, catalytic domain"/>
    <property type="match status" value="1"/>
</dbReference>
<dbReference type="PANTHER" id="PTHR43482">
    <property type="entry name" value="PROTEIN AST1-RELATED"/>
    <property type="match status" value="1"/>
</dbReference>
<protein>
    <submittedName>
        <fullName evidence="2">NADPH:quinone reductase</fullName>
    </submittedName>
</protein>
<dbReference type="PROSITE" id="PS01162">
    <property type="entry name" value="QOR_ZETA_CRYSTAL"/>
    <property type="match status" value="1"/>
</dbReference>
<dbReference type="InterPro" id="IPR052585">
    <property type="entry name" value="Lipid_raft_assoc_Zn_ADH"/>
</dbReference>
<proteinExistence type="predicted"/>
<dbReference type="SUPFAM" id="SSF50129">
    <property type="entry name" value="GroES-like"/>
    <property type="match status" value="1"/>
</dbReference>
<name>A0A1I3HCB5_9ACTN</name>
<evidence type="ECO:0000313" key="2">
    <source>
        <dbReference type="EMBL" id="SFI33291.1"/>
    </source>
</evidence>
<dbReference type="InterPro" id="IPR016040">
    <property type="entry name" value="NAD(P)-bd_dom"/>
</dbReference>
<dbReference type="CDD" id="cd05289">
    <property type="entry name" value="MDR_like_2"/>
    <property type="match status" value="1"/>
</dbReference>
<dbReference type="InterPro" id="IPR013154">
    <property type="entry name" value="ADH-like_N"/>
</dbReference>
<dbReference type="InterPro" id="IPR002364">
    <property type="entry name" value="Quin_OxRdtase/zeta-crystal_CS"/>
</dbReference>
<dbReference type="Gene3D" id="3.90.25.10">
    <property type="entry name" value="UDP-galactose 4-epimerase, domain 1"/>
    <property type="match status" value="1"/>
</dbReference>
<dbReference type="GeneID" id="96304296"/>
<accession>A0A1I3HCB5</accession>
<dbReference type="SMART" id="SM00829">
    <property type="entry name" value="PKS_ER"/>
    <property type="match status" value="1"/>
</dbReference>
<reference evidence="3" key="1">
    <citation type="submission" date="2016-10" db="EMBL/GenBank/DDBJ databases">
        <authorList>
            <person name="Varghese N."/>
            <person name="Submissions S."/>
        </authorList>
    </citation>
    <scope>NUCLEOTIDE SEQUENCE [LARGE SCALE GENOMIC DNA]</scope>
    <source>
        <strain evidence="3">CGMCC 4.2126</strain>
    </source>
</reference>
<dbReference type="GO" id="GO:0016491">
    <property type="term" value="F:oxidoreductase activity"/>
    <property type="evidence" value="ECO:0007669"/>
    <property type="project" value="InterPro"/>
</dbReference>
<dbReference type="Pfam" id="PF13460">
    <property type="entry name" value="NAD_binding_10"/>
    <property type="match status" value="1"/>
</dbReference>
<evidence type="ECO:0000259" key="1">
    <source>
        <dbReference type="SMART" id="SM00829"/>
    </source>
</evidence>
<dbReference type="AlphaFoldDB" id="A0A1I3HCB5"/>
<dbReference type="GO" id="GO:0008270">
    <property type="term" value="F:zinc ion binding"/>
    <property type="evidence" value="ECO:0007669"/>
    <property type="project" value="InterPro"/>
</dbReference>
<dbReference type="InterPro" id="IPR011032">
    <property type="entry name" value="GroES-like_sf"/>
</dbReference>
<dbReference type="InterPro" id="IPR020843">
    <property type="entry name" value="ER"/>
</dbReference>
<dbReference type="PANTHER" id="PTHR43482:SF1">
    <property type="entry name" value="PROTEIN AST1-RELATED"/>
    <property type="match status" value="1"/>
</dbReference>
<dbReference type="Proteomes" id="UP000199111">
    <property type="component" value="Unassembled WGS sequence"/>
</dbReference>